<keyword evidence="5" id="KW-0479">Metal-binding</keyword>
<evidence type="ECO:0000256" key="6">
    <source>
        <dbReference type="ARBA" id="ARBA00022801"/>
    </source>
</evidence>
<dbReference type="RefSeq" id="WP_125569647.1">
    <property type="nucleotide sequence ID" value="NZ_AP019307.1"/>
</dbReference>
<dbReference type="Proteomes" id="UP000271573">
    <property type="component" value="Chromosome"/>
</dbReference>
<dbReference type="InterPro" id="IPR011324">
    <property type="entry name" value="Cytotoxic_necrot_fac-like_cat"/>
</dbReference>
<dbReference type="KEGG" id="nbe:Back2_26170"/>
<dbReference type="GO" id="GO:0005507">
    <property type="term" value="F:copper ion binding"/>
    <property type="evidence" value="ECO:0007669"/>
    <property type="project" value="TreeGrafter"/>
</dbReference>
<dbReference type="Gene3D" id="3.60.140.10">
    <property type="entry name" value="CNF1/YfiH-like putative cysteine hydrolases"/>
    <property type="match status" value="1"/>
</dbReference>
<dbReference type="InterPro" id="IPR003730">
    <property type="entry name" value="Cu_polyphenol_OxRdtase"/>
</dbReference>
<comment type="catalytic activity">
    <reaction evidence="11">
        <text>S-methyl-5'-thioadenosine + phosphate = 5-(methylsulfanyl)-alpha-D-ribose 1-phosphate + adenine</text>
        <dbReference type="Rhea" id="RHEA:11852"/>
        <dbReference type="ChEBI" id="CHEBI:16708"/>
        <dbReference type="ChEBI" id="CHEBI:17509"/>
        <dbReference type="ChEBI" id="CHEBI:43474"/>
        <dbReference type="ChEBI" id="CHEBI:58533"/>
        <dbReference type="EC" id="2.4.2.28"/>
    </reaction>
    <physiologicalReaction direction="left-to-right" evidence="11">
        <dbReference type="Rhea" id="RHEA:11853"/>
    </physiologicalReaction>
</comment>
<organism evidence="12 13">
    <name type="scientific">Nocardioides baekrokdamisoli</name>
    <dbReference type="NCBI Taxonomy" id="1804624"/>
    <lineage>
        <taxon>Bacteria</taxon>
        <taxon>Bacillati</taxon>
        <taxon>Actinomycetota</taxon>
        <taxon>Actinomycetes</taxon>
        <taxon>Propionibacteriales</taxon>
        <taxon>Nocardioidaceae</taxon>
        <taxon>Nocardioides</taxon>
    </lineage>
</organism>
<evidence type="ECO:0000256" key="3">
    <source>
        <dbReference type="ARBA" id="ARBA00007353"/>
    </source>
</evidence>
<comment type="catalytic activity">
    <reaction evidence="10">
        <text>adenosine + phosphate = alpha-D-ribose 1-phosphate + adenine</text>
        <dbReference type="Rhea" id="RHEA:27642"/>
        <dbReference type="ChEBI" id="CHEBI:16335"/>
        <dbReference type="ChEBI" id="CHEBI:16708"/>
        <dbReference type="ChEBI" id="CHEBI:43474"/>
        <dbReference type="ChEBI" id="CHEBI:57720"/>
        <dbReference type="EC" id="2.4.2.1"/>
    </reaction>
    <physiologicalReaction direction="left-to-right" evidence="10">
        <dbReference type="Rhea" id="RHEA:27643"/>
    </physiologicalReaction>
</comment>
<keyword evidence="6" id="KW-0378">Hydrolase</keyword>
<evidence type="ECO:0000256" key="11">
    <source>
        <dbReference type="ARBA" id="ARBA00049893"/>
    </source>
</evidence>
<proteinExistence type="inferred from homology"/>
<dbReference type="PANTHER" id="PTHR30616:SF2">
    <property type="entry name" value="PURINE NUCLEOSIDE PHOSPHORYLASE LACC1"/>
    <property type="match status" value="1"/>
</dbReference>
<evidence type="ECO:0000256" key="1">
    <source>
        <dbReference type="ARBA" id="ARBA00000553"/>
    </source>
</evidence>
<dbReference type="GO" id="GO:0016787">
    <property type="term" value="F:hydrolase activity"/>
    <property type="evidence" value="ECO:0007669"/>
    <property type="project" value="UniProtKB-KW"/>
</dbReference>
<evidence type="ECO:0000256" key="7">
    <source>
        <dbReference type="ARBA" id="ARBA00022833"/>
    </source>
</evidence>
<evidence type="ECO:0000256" key="2">
    <source>
        <dbReference type="ARBA" id="ARBA00003215"/>
    </source>
</evidence>
<dbReference type="OrthoDB" id="4279at2"/>
<name>A0A3G9IGZ8_9ACTN</name>
<evidence type="ECO:0000313" key="13">
    <source>
        <dbReference type="Proteomes" id="UP000271573"/>
    </source>
</evidence>
<accession>A0A3G9IGZ8</accession>
<dbReference type="InterPro" id="IPR038371">
    <property type="entry name" value="Cu_polyphenol_OxRdtase_sf"/>
</dbReference>
<gene>
    <name evidence="12" type="ORF">Back2_26170</name>
</gene>
<keyword evidence="13" id="KW-1185">Reference proteome</keyword>
<dbReference type="GO" id="GO:0017061">
    <property type="term" value="F:S-methyl-5-thioadenosine phosphorylase activity"/>
    <property type="evidence" value="ECO:0007669"/>
    <property type="project" value="UniProtKB-EC"/>
</dbReference>
<comment type="catalytic activity">
    <reaction evidence="9">
        <text>adenosine + H2O + H(+) = inosine + NH4(+)</text>
        <dbReference type="Rhea" id="RHEA:24408"/>
        <dbReference type="ChEBI" id="CHEBI:15377"/>
        <dbReference type="ChEBI" id="CHEBI:15378"/>
        <dbReference type="ChEBI" id="CHEBI:16335"/>
        <dbReference type="ChEBI" id="CHEBI:17596"/>
        <dbReference type="ChEBI" id="CHEBI:28938"/>
        <dbReference type="EC" id="3.5.4.4"/>
    </reaction>
    <physiologicalReaction direction="left-to-right" evidence="9">
        <dbReference type="Rhea" id="RHEA:24409"/>
    </physiologicalReaction>
</comment>
<protein>
    <submittedName>
        <fullName evidence="12">Laccase domain protein</fullName>
    </submittedName>
</protein>
<sequence>MYSFRTSIGPVDLAFTDRYGGVSAAPFAELNLAVSGPDDEKAKQLNHRILMDDFAPGDLLADLYQVHGDAVVDAVPGLRPEADGIVTTTPGITLMVRAADCVPVLLAGSGVVGAAHAGRKGMAAGVVTRTVERMRELGADQIRAWIGPSICGACYEVPADMRDDVAAIEPASASTTRRGTPAIDVAAGVRAQLERAGVVVDHVGGCTLESLDRYSFRRDGESAGRLAGIIRMAPQ</sequence>
<dbReference type="PANTHER" id="PTHR30616">
    <property type="entry name" value="UNCHARACTERIZED PROTEIN YFIH"/>
    <property type="match status" value="1"/>
</dbReference>
<dbReference type="SUPFAM" id="SSF64438">
    <property type="entry name" value="CNF1/YfiH-like putative cysteine hydrolases"/>
    <property type="match status" value="1"/>
</dbReference>
<evidence type="ECO:0000256" key="10">
    <source>
        <dbReference type="ARBA" id="ARBA00048968"/>
    </source>
</evidence>
<comment type="function">
    <text evidence="2">Purine nucleoside enzyme that catalyzes the phosphorolysis of adenosine and inosine nucleosides, yielding D-ribose 1-phosphate and the respective free bases, adenine and hypoxanthine. Also catalyzes the phosphorolysis of S-methyl-5'-thioadenosine into adenine and S-methyl-5-thio-alpha-D-ribose 1-phosphate. Also has adenosine deaminase activity.</text>
</comment>
<dbReference type="Pfam" id="PF02578">
    <property type="entry name" value="Cu-oxidase_4"/>
    <property type="match status" value="1"/>
</dbReference>
<dbReference type="EMBL" id="AP019307">
    <property type="protein sequence ID" value="BBH18330.1"/>
    <property type="molecule type" value="Genomic_DNA"/>
</dbReference>
<keyword evidence="4" id="KW-0808">Transferase</keyword>
<evidence type="ECO:0000256" key="5">
    <source>
        <dbReference type="ARBA" id="ARBA00022723"/>
    </source>
</evidence>
<evidence type="ECO:0000256" key="4">
    <source>
        <dbReference type="ARBA" id="ARBA00022679"/>
    </source>
</evidence>
<comment type="catalytic activity">
    <reaction evidence="1">
        <text>inosine + phosphate = alpha-D-ribose 1-phosphate + hypoxanthine</text>
        <dbReference type="Rhea" id="RHEA:27646"/>
        <dbReference type="ChEBI" id="CHEBI:17368"/>
        <dbReference type="ChEBI" id="CHEBI:17596"/>
        <dbReference type="ChEBI" id="CHEBI:43474"/>
        <dbReference type="ChEBI" id="CHEBI:57720"/>
        <dbReference type="EC" id="2.4.2.1"/>
    </reaction>
    <physiologicalReaction direction="left-to-right" evidence="1">
        <dbReference type="Rhea" id="RHEA:27647"/>
    </physiologicalReaction>
</comment>
<dbReference type="CDD" id="cd16833">
    <property type="entry name" value="YfiH"/>
    <property type="match status" value="1"/>
</dbReference>
<keyword evidence="8" id="KW-0186">Copper</keyword>
<keyword evidence="7" id="KW-0862">Zinc</keyword>
<evidence type="ECO:0000313" key="12">
    <source>
        <dbReference type="EMBL" id="BBH18330.1"/>
    </source>
</evidence>
<dbReference type="AlphaFoldDB" id="A0A3G9IGZ8"/>
<comment type="similarity">
    <text evidence="3">Belongs to the purine nucleoside phosphorylase YfiH/LACC1 family.</text>
</comment>
<evidence type="ECO:0000256" key="9">
    <source>
        <dbReference type="ARBA" id="ARBA00047989"/>
    </source>
</evidence>
<reference evidence="12 13" key="1">
    <citation type="submission" date="2018-11" db="EMBL/GenBank/DDBJ databases">
        <title>Complete genome sequence of Nocardioides baekrokdamisoli strain KCTC 39748.</title>
        <authorList>
            <person name="Kang S.W."/>
            <person name="Lee K.C."/>
            <person name="Kim K.K."/>
            <person name="Kim J.S."/>
            <person name="Kim D.S."/>
            <person name="Ko S.H."/>
            <person name="Yang S.H."/>
            <person name="Shin Y.K."/>
            <person name="Lee J.S."/>
        </authorList>
    </citation>
    <scope>NUCLEOTIDE SEQUENCE [LARGE SCALE GENOMIC DNA]</scope>
    <source>
        <strain evidence="12 13">KCTC 39748</strain>
    </source>
</reference>
<evidence type="ECO:0000256" key="8">
    <source>
        <dbReference type="ARBA" id="ARBA00023008"/>
    </source>
</evidence>